<proteinExistence type="predicted"/>
<evidence type="ECO:0000256" key="4">
    <source>
        <dbReference type="ARBA" id="ARBA00023004"/>
    </source>
</evidence>
<evidence type="ECO:0000256" key="3">
    <source>
        <dbReference type="ARBA" id="ARBA00022723"/>
    </source>
</evidence>
<dbReference type="GO" id="GO:0020037">
    <property type="term" value="F:heme binding"/>
    <property type="evidence" value="ECO:0007669"/>
    <property type="project" value="InterPro"/>
</dbReference>
<comment type="caution">
    <text evidence="6">The sequence shown here is derived from an EMBL/GenBank/DDBJ whole genome shotgun (WGS) entry which is preliminary data.</text>
</comment>
<dbReference type="CDD" id="cd08916">
    <property type="entry name" value="TrHb3_P"/>
    <property type="match status" value="1"/>
</dbReference>
<dbReference type="Proteomes" id="UP000553459">
    <property type="component" value="Unassembled WGS sequence"/>
</dbReference>
<dbReference type="Pfam" id="PF01152">
    <property type="entry name" value="Bac_globin"/>
    <property type="match status" value="1"/>
</dbReference>
<dbReference type="GO" id="GO:0046872">
    <property type="term" value="F:metal ion binding"/>
    <property type="evidence" value="ECO:0007669"/>
    <property type="project" value="UniProtKB-KW"/>
</dbReference>
<evidence type="ECO:0000313" key="7">
    <source>
        <dbReference type="Proteomes" id="UP000553459"/>
    </source>
</evidence>
<evidence type="ECO:0000313" key="6">
    <source>
        <dbReference type="EMBL" id="NAW50469.1"/>
    </source>
</evidence>
<keyword evidence="2 5" id="KW-0349">Heme</keyword>
<evidence type="ECO:0000256" key="1">
    <source>
        <dbReference type="ARBA" id="ARBA00022448"/>
    </source>
</evidence>
<evidence type="ECO:0000256" key="2">
    <source>
        <dbReference type="ARBA" id="ARBA00022617"/>
    </source>
</evidence>
<keyword evidence="4 5" id="KW-0408">Iron</keyword>
<protein>
    <submittedName>
        <fullName evidence="6">Sec-independent protein translocase TatC</fullName>
    </submittedName>
</protein>
<organism evidence="6 7">
    <name type="scientific">Elizabethkingia argenteiflava</name>
    <dbReference type="NCBI Taxonomy" id="2681556"/>
    <lineage>
        <taxon>Bacteria</taxon>
        <taxon>Pseudomonadati</taxon>
        <taxon>Bacteroidota</taxon>
        <taxon>Flavobacteriia</taxon>
        <taxon>Flavobacteriales</taxon>
        <taxon>Weeksellaceae</taxon>
        <taxon>Elizabethkingia</taxon>
    </lineage>
</organism>
<accession>A0A845PQ86</accession>
<dbReference type="AlphaFoldDB" id="A0A845PQ86"/>
<dbReference type="EMBL" id="JAAABJ010000322">
    <property type="protein sequence ID" value="NAW50469.1"/>
    <property type="molecule type" value="Genomic_DNA"/>
</dbReference>
<keyword evidence="1" id="KW-0813">Transport</keyword>
<dbReference type="Gene3D" id="1.10.490.10">
    <property type="entry name" value="Globins"/>
    <property type="match status" value="1"/>
</dbReference>
<dbReference type="InterPro" id="IPR001486">
    <property type="entry name" value="Hemoglobin_trunc"/>
</dbReference>
<name>A0A845PQ86_9FLAO</name>
<feature type="binding site" description="distal binding residue" evidence="5">
    <location>
        <position position="68"/>
    </location>
    <ligand>
        <name>heme</name>
        <dbReference type="ChEBI" id="CHEBI:30413"/>
    </ligand>
    <ligandPart>
        <name>Fe</name>
        <dbReference type="ChEBI" id="CHEBI:18248"/>
    </ligandPart>
</feature>
<dbReference type="InterPro" id="IPR009050">
    <property type="entry name" value="Globin-like_sf"/>
</dbReference>
<evidence type="ECO:0000256" key="5">
    <source>
        <dbReference type="PIRSR" id="PIRSR601486-1"/>
    </source>
</evidence>
<reference evidence="6 7" key="1">
    <citation type="submission" date="2019-11" db="EMBL/GenBank/DDBJ databases">
        <title>Characterization of Elizabethkingia argenteiflava sp. nov., isolated from inner surface of Soybean Pods.</title>
        <authorList>
            <person name="Mo S."/>
        </authorList>
    </citation>
    <scope>NUCLEOTIDE SEQUENCE [LARGE SCALE GENOMIC DNA]</scope>
    <source>
        <strain evidence="6 7">YB22</strain>
    </source>
</reference>
<sequence>MKDIQNRIDIELLVDGFYRKVQKDDKISIFFNEIAQVKWNEHLPKMFDFWECLLFGKTTYKGNPMQVHFPINETKAMEKEHFERWLKLWTETIKENFSGKIADLAIYKAQNIANLMSYKMENARKVN</sequence>
<gene>
    <name evidence="6" type="ORF">GNY06_03390</name>
</gene>
<dbReference type="SUPFAM" id="SSF46458">
    <property type="entry name" value="Globin-like"/>
    <property type="match status" value="1"/>
</dbReference>
<feature type="binding site" description="distal binding residue" evidence="5">
    <location>
        <position position="42"/>
    </location>
    <ligand>
        <name>heme</name>
        <dbReference type="ChEBI" id="CHEBI:30413"/>
    </ligand>
    <ligandPart>
        <name>Fe</name>
        <dbReference type="ChEBI" id="CHEBI:18248"/>
    </ligandPart>
</feature>
<dbReference type="InterPro" id="IPR012292">
    <property type="entry name" value="Globin/Proto"/>
</dbReference>
<keyword evidence="7" id="KW-1185">Reference proteome</keyword>
<dbReference type="GO" id="GO:0019825">
    <property type="term" value="F:oxygen binding"/>
    <property type="evidence" value="ECO:0007669"/>
    <property type="project" value="InterPro"/>
</dbReference>
<keyword evidence="3 5" id="KW-0479">Metal-binding</keyword>
<dbReference type="RefSeq" id="WP_166518817.1">
    <property type="nucleotide sequence ID" value="NZ_JAAABJ010000322.1"/>
</dbReference>